<evidence type="ECO:0000256" key="3">
    <source>
        <dbReference type="ARBA" id="ARBA00022692"/>
    </source>
</evidence>
<dbReference type="AlphaFoldDB" id="A0A6J7E503"/>
<keyword evidence="3" id="KW-0812">Transmembrane</keyword>
<dbReference type="GO" id="GO:0016020">
    <property type="term" value="C:membrane"/>
    <property type="evidence" value="ECO:0007669"/>
    <property type="project" value="UniProtKB-SubCell"/>
</dbReference>
<evidence type="ECO:0000256" key="12">
    <source>
        <dbReference type="SAM" id="MobiDB-lite"/>
    </source>
</evidence>
<evidence type="ECO:0000256" key="6">
    <source>
        <dbReference type="ARBA" id="ARBA00023136"/>
    </source>
</evidence>
<keyword evidence="4" id="KW-0732">Signal</keyword>
<dbReference type="GO" id="GO:0004674">
    <property type="term" value="F:protein serine/threonine kinase activity"/>
    <property type="evidence" value="ECO:0007669"/>
    <property type="project" value="UniProtKB-KW"/>
</dbReference>
<comment type="catalytic activity">
    <reaction evidence="10">
        <text>L-threonyl-[protein] + ATP = O-phospho-L-threonyl-[protein] + ADP + H(+)</text>
        <dbReference type="Rhea" id="RHEA:46608"/>
        <dbReference type="Rhea" id="RHEA-COMP:11060"/>
        <dbReference type="Rhea" id="RHEA-COMP:11605"/>
        <dbReference type="ChEBI" id="CHEBI:15378"/>
        <dbReference type="ChEBI" id="CHEBI:30013"/>
        <dbReference type="ChEBI" id="CHEBI:30616"/>
        <dbReference type="ChEBI" id="CHEBI:61977"/>
        <dbReference type="ChEBI" id="CHEBI:456216"/>
        <dbReference type="EC" id="2.7.11.1"/>
    </reaction>
</comment>
<organism evidence="13">
    <name type="scientific">freshwater metagenome</name>
    <dbReference type="NCBI Taxonomy" id="449393"/>
    <lineage>
        <taxon>unclassified sequences</taxon>
        <taxon>metagenomes</taxon>
        <taxon>ecological metagenomes</taxon>
    </lineage>
</organism>
<dbReference type="PANTHER" id="PTHR47460:SF1">
    <property type="entry name" value="SERINE_THREONINE-PROTEIN KINASE-LIKE PROTEIN ACR4"/>
    <property type="match status" value="1"/>
</dbReference>
<reference evidence="13" key="1">
    <citation type="submission" date="2020-05" db="EMBL/GenBank/DDBJ databases">
        <authorList>
            <person name="Chiriac C."/>
            <person name="Salcher M."/>
            <person name="Ghai R."/>
            <person name="Kavagutti S V."/>
        </authorList>
    </citation>
    <scope>NUCLEOTIDE SEQUENCE</scope>
</reference>
<dbReference type="Gene3D" id="2.130.10.30">
    <property type="entry name" value="Regulator of chromosome condensation 1/beta-lactamase-inhibitor protein II"/>
    <property type="match status" value="2"/>
</dbReference>
<dbReference type="Pfam" id="PF13540">
    <property type="entry name" value="RCC1_2"/>
    <property type="match status" value="2"/>
</dbReference>
<protein>
    <recommendedName>
        <fullName evidence="2">non-specific serine/threonine protein kinase</fullName>
        <ecNumber evidence="2">2.7.11.1</ecNumber>
    </recommendedName>
</protein>
<evidence type="ECO:0000256" key="1">
    <source>
        <dbReference type="ARBA" id="ARBA00004479"/>
    </source>
</evidence>
<dbReference type="PANTHER" id="PTHR47460">
    <property type="entry name" value="SERINE/THREONINE-PROTEIN KINASE-LIKE PROTEIN ACR4"/>
    <property type="match status" value="1"/>
</dbReference>
<evidence type="ECO:0000256" key="2">
    <source>
        <dbReference type="ARBA" id="ARBA00012513"/>
    </source>
</evidence>
<dbReference type="SUPFAM" id="SSF50985">
    <property type="entry name" value="RCC1/BLIP-II"/>
    <property type="match status" value="1"/>
</dbReference>
<keyword evidence="8" id="KW-0675">Receptor</keyword>
<evidence type="ECO:0000313" key="13">
    <source>
        <dbReference type="EMBL" id="CAB4876170.1"/>
    </source>
</evidence>
<evidence type="ECO:0000256" key="4">
    <source>
        <dbReference type="ARBA" id="ARBA00022729"/>
    </source>
</evidence>
<evidence type="ECO:0000256" key="7">
    <source>
        <dbReference type="ARBA" id="ARBA00023157"/>
    </source>
</evidence>
<sequence length="439" mass="45380">MLVALPSAGRSRTPVHFACALIASVAFAVSFSATDAQAGTPMISVGHQFSCGVTVAGEGLCWWGQAGDGQGNVPLGKTWSSIAAGFTHSCGVTTSGEGFCWGNLYSGEGNIPSGKTWSAITAGYDHSCGVTTSGEGFCWGNNLAGRNDVPTEKTWSVITAGGFHSCGVTTSGEGLCWGNYSQAGQMDVPSGKTWASINAGWTFSCGVTTSGEGLCWGDNGNSNDLGQTTVPTGKTWSTITAGDSYACGVTTSGQGLCWGANQGGQTTPPSGKTWSAISAGGSHACGLTTSGEGLCWGGDGSTPPDYEEETPGSPADGRLDVPVGKWAGAPVVVETTAAPRLLAAVALTRNPRTTVTSLTLRAWADKSHGANTVTKVEYWNHTGQPKNTRTPNGGYVRAYSPTITLRPGQVAFWVRVKDSKGTWSSWYRTRFSSTGFLGW</sequence>
<keyword evidence="5" id="KW-1133">Transmembrane helix</keyword>
<comment type="catalytic activity">
    <reaction evidence="11">
        <text>L-seryl-[protein] + ATP = O-phospho-L-seryl-[protein] + ADP + H(+)</text>
        <dbReference type="Rhea" id="RHEA:17989"/>
        <dbReference type="Rhea" id="RHEA-COMP:9863"/>
        <dbReference type="Rhea" id="RHEA-COMP:11604"/>
        <dbReference type="ChEBI" id="CHEBI:15378"/>
        <dbReference type="ChEBI" id="CHEBI:29999"/>
        <dbReference type="ChEBI" id="CHEBI:30616"/>
        <dbReference type="ChEBI" id="CHEBI:83421"/>
        <dbReference type="ChEBI" id="CHEBI:456216"/>
        <dbReference type="EC" id="2.7.11.1"/>
    </reaction>
</comment>
<keyword evidence="6" id="KW-0472">Membrane</keyword>
<keyword evidence="7" id="KW-1015">Disulfide bond</keyword>
<evidence type="ECO:0000256" key="9">
    <source>
        <dbReference type="ARBA" id="ARBA00023180"/>
    </source>
</evidence>
<dbReference type="InterPro" id="IPR009091">
    <property type="entry name" value="RCC1/BLIP-II"/>
</dbReference>
<evidence type="ECO:0000256" key="11">
    <source>
        <dbReference type="ARBA" id="ARBA00048679"/>
    </source>
</evidence>
<evidence type="ECO:0000256" key="5">
    <source>
        <dbReference type="ARBA" id="ARBA00022989"/>
    </source>
</evidence>
<feature type="region of interest" description="Disordered" evidence="12">
    <location>
        <begin position="298"/>
        <end position="319"/>
    </location>
</feature>
<dbReference type="EC" id="2.7.11.1" evidence="2"/>
<proteinExistence type="predicted"/>
<accession>A0A6J7E503</accession>
<name>A0A6J7E503_9ZZZZ</name>
<evidence type="ECO:0000256" key="8">
    <source>
        <dbReference type="ARBA" id="ARBA00023170"/>
    </source>
</evidence>
<dbReference type="EMBL" id="CAFBLU010000015">
    <property type="protein sequence ID" value="CAB4876170.1"/>
    <property type="molecule type" value="Genomic_DNA"/>
</dbReference>
<keyword evidence="9" id="KW-0325">Glycoprotein</keyword>
<evidence type="ECO:0000256" key="10">
    <source>
        <dbReference type="ARBA" id="ARBA00047899"/>
    </source>
</evidence>
<comment type="subcellular location">
    <subcellularLocation>
        <location evidence="1">Membrane</location>
        <topology evidence="1">Single-pass type I membrane protein</topology>
    </subcellularLocation>
</comment>
<gene>
    <name evidence="13" type="ORF">UFOPK3444_01029</name>
</gene>